<keyword evidence="5 7" id="KW-0808">Transferase</keyword>
<dbReference type="PANTHER" id="PTHR11265:SF0">
    <property type="entry name" value="12S RRNA N4-METHYLCYTIDINE METHYLTRANSFERASE"/>
    <property type="match status" value="1"/>
</dbReference>
<keyword evidence="4 7" id="KW-0489">Methyltransferase</keyword>
<dbReference type="SUPFAM" id="SSF81799">
    <property type="entry name" value="Putative methyltransferase TM0872, insert domain"/>
    <property type="match status" value="1"/>
</dbReference>
<dbReference type="GO" id="GO:0070475">
    <property type="term" value="P:rRNA base methylation"/>
    <property type="evidence" value="ECO:0007669"/>
    <property type="project" value="UniProtKB-UniRule"/>
</dbReference>
<dbReference type="EMBL" id="CP045875">
    <property type="protein sequence ID" value="QGG47845.1"/>
    <property type="molecule type" value="Genomic_DNA"/>
</dbReference>
<proteinExistence type="inferred from homology"/>
<protein>
    <recommendedName>
        <fullName evidence="7">Ribosomal RNA small subunit methyltransferase H</fullName>
        <ecNumber evidence="7">2.1.1.199</ecNumber>
    </recommendedName>
    <alternativeName>
        <fullName evidence="7">16S rRNA m(4)C1402 methyltransferase</fullName>
    </alternativeName>
    <alternativeName>
        <fullName evidence="7">rRNA (cytosine-N(4)-)-methyltransferase RsmH</fullName>
    </alternativeName>
</protein>
<dbReference type="InterPro" id="IPR023397">
    <property type="entry name" value="SAM-dep_MeTrfase_MraW_recog"/>
</dbReference>
<evidence type="ECO:0000256" key="4">
    <source>
        <dbReference type="ARBA" id="ARBA00022603"/>
    </source>
</evidence>
<dbReference type="PANTHER" id="PTHR11265">
    <property type="entry name" value="S-ADENOSYL-METHYLTRANSFERASE MRAW"/>
    <property type="match status" value="1"/>
</dbReference>
<keyword evidence="3 7" id="KW-0698">rRNA processing</keyword>
<feature type="binding site" evidence="7">
    <location>
        <begin position="33"/>
        <end position="35"/>
    </location>
    <ligand>
        <name>S-adenosyl-L-methionine</name>
        <dbReference type="ChEBI" id="CHEBI:59789"/>
    </ligand>
</feature>
<dbReference type="Proteomes" id="UP000366051">
    <property type="component" value="Chromosome"/>
</dbReference>
<dbReference type="InterPro" id="IPR029063">
    <property type="entry name" value="SAM-dependent_MTases_sf"/>
</dbReference>
<dbReference type="NCBIfam" id="TIGR00006">
    <property type="entry name" value="16S rRNA (cytosine(1402)-N(4))-methyltransferase RsmH"/>
    <property type="match status" value="1"/>
</dbReference>
<dbReference type="AlphaFoldDB" id="A0A5Q2N5J0"/>
<dbReference type="OrthoDB" id="9806637at2"/>
<dbReference type="KEGG" id="hcv:FTV88_1747"/>
<evidence type="ECO:0000313" key="10">
    <source>
        <dbReference type="Proteomes" id="UP000366051"/>
    </source>
</evidence>
<dbReference type="FunFam" id="1.10.150.170:FF:000001">
    <property type="entry name" value="Ribosomal RNA small subunit methyltransferase H"/>
    <property type="match status" value="1"/>
</dbReference>
<dbReference type="GO" id="GO:0071424">
    <property type="term" value="F:rRNA (cytosine-N4-)-methyltransferase activity"/>
    <property type="evidence" value="ECO:0007669"/>
    <property type="project" value="UniProtKB-UniRule"/>
</dbReference>
<feature type="binding site" evidence="7">
    <location>
        <position position="102"/>
    </location>
    <ligand>
        <name>S-adenosyl-L-methionine</name>
        <dbReference type="ChEBI" id="CHEBI:59789"/>
    </ligand>
</feature>
<reference evidence="10" key="1">
    <citation type="submission" date="2019-11" db="EMBL/GenBank/DDBJ databases">
        <title>Genome sequence of Heliorestis convoluta strain HH, an alkaliphilic and minimalistic phototrophic bacterium from a soda lake in Egypt.</title>
        <authorList>
            <person name="Dewey E.D."/>
            <person name="Stokes L.M."/>
            <person name="Burchell B.M."/>
            <person name="Shaffer K.N."/>
            <person name="Huntington A.M."/>
            <person name="Baker J.M."/>
            <person name="Nadendla S."/>
            <person name="Giglio M.G."/>
            <person name="Touchman J.W."/>
            <person name="Blankenship R.E."/>
            <person name="Madigan M.T."/>
            <person name="Sattley W.M."/>
        </authorList>
    </citation>
    <scope>NUCLEOTIDE SEQUENCE [LARGE SCALE GENOMIC DNA]</scope>
    <source>
        <strain evidence="10">HH</strain>
    </source>
</reference>
<dbReference type="Gene3D" id="1.10.150.170">
    <property type="entry name" value="Putative methyltransferase TM0872, insert domain"/>
    <property type="match status" value="1"/>
</dbReference>
<evidence type="ECO:0000256" key="8">
    <source>
        <dbReference type="SAM" id="MobiDB-lite"/>
    </source>
</evidence>
<dbReference type="EC" id="2.1.1.199" evidence="7"/>
<feature type="binding site" evidence="7">
    <location>
        <position position="53"/>
    </location>
    <ligand>
        <name>S-adenosyl-L-methionine</name>
        <dbReference type="ChEBI" id="CHEBI:59789"/>
    </ligand>
</feature>
<keyword evidence="2 7" id="KW-0963">Cytoplasm</keyword>
<comment type="similarity">
    <text evidence="1 7">Belongs to the methyltransferase superfamily. RsmH family.</text>
</comment>
<evidence type="ECO:0000256" key="7">
    <source>
        <dbReference type="HAMAP-Rule" id="MF_01007"/>
    </source>
</evidence>
<comment type="subcellular location">
    <subcellularLocation>
        <location evidence="7">Cytoplasm</location>
    </subcellularLocation>
</comment>
<evidence type="ECO:0000256" key="6">
    <source>
        <dbReference type="ARBA" id="ARBA00022691"/>
    </source>
</evidence>
<accession>A0A5Q2N5J0</accession>
<dbReference type="PIRSF" id="PIRSF004486">
    <property type="entry name" value="MraW"/>
    <property type="match status" value="1"/>
</dbReference>
<keyword evidence="10" id="KW-1185">Reference proteome</keyword>
<keyword evidence="6 7" id="KW-0949">S-adenosyl-L-methionine</keyword>
<feature type="binding site" evidence="7">
    <location>
        <position position="80"/>
    </location>
    <ligand>
        <name>S-adenosyl-L-methionine</name>
        <dbReference type="ChEBI" id="CHEBI:59789"/>
    </ligand>
</feature>
<dbReference type="Gene3D" id="3.40.50.150">
    <property type="entry name" value="Vaccinia Virus protein VP39"/>
    <property type="match status" value="1"/>
</dbReference>
<dbReference type="GO" id="GO:0005737">
    <property type="term" value="C:cytoplasm"/>
    <property type="evidence" value="ECO:0007669"/>
    <property type="project" value="UniProtKB-SubCell"/>
</dbReference>
<dbReference type="SUPFAM" id="SSF53335">
    <property type="entry name" value="S-adenosyl-L-methionine-dependent methyltransferases"/>
    <property type="match status" value="1"/>
</dbReference>
<evidence type="ECO:0000256" key="3">
    <source>
        <dbReference type="ARBA" id="ARBA00022552"/>
    </source>
</evidence>
<organism evidence="9 10">
    <name type="scientific">Heliorestis convoluta</name>
    <dbReference type="NCBI Taxonomy" id="356322"/>
    <lineage>
        <taxon>Bacteria</taxon>
        <taxon>Bacillati</taxon>
        <taxon>Bacillota</taxon>
        <taxon>Clostridia</taxon>
        <taxon>Eubacteriales</taxon>
        <taxon>Heliobacteriaceae</taxon>
        <taxon>Heliorestis</taxon>
    </lineage>
</organism>
<evidence type="ECO:0000256" key="1">
    <source>
        <dbReference type="ARBA" id="ARBA00010396"/>
    </source>
</evidence>
<gene>
    <name evidence="7 9" type="primary">rsmH</name>
    <name evidence="9" type="ORF">FTV88_1747</name>
</gene>
<comment type="catalytic activity">
    <reaction evidence="7">
        <text>cytidine(1402) in 16S rRNA + S-adenosyl-L-methionine = N(4)-methylcytidine(1402) in 16S rRNA + S-adenosyl-L-homocysteine + H(+)</text>
        <dbReference type="Rhea" id="RHEA:42928"/>
        <dbReference type="Rhea" id="RHEA-COMP:10286"/>
        <dbReference type="Rhea" id="RHEA-COMP:10287"/>
        <dbReference type="ChEBI" id="CHEBI:15378"/>
        <dbReference type="ChEBI" id="CHEBI:57856"/>
        <dbReference type="ChEBI" id="CHEBI:59789"/>
        <dbReference type="ChEBI" id="CHEBI:74506"/>
        <dbReference type="ChEBI" id="CHEBI:82748"/>
        <dbReference type="EC" id="2.1.1.199"/>
    </reaction>
</comment>
<feature type="binding site" evidence="7">
    <location>
        <position position="109"/>
    </location>
    <ligand>
        <name>S-adenosyl-L-methionine</name>
        <dbReference type="ChEBI" id="CHEBI:59789"/>
    </ligand>
</feature>
<dbReference type="RefSeq" id="WP_153725144.1">
    <property type="nucleotide sequence ID" value="NZ_CP045875.1"/>
</dbReference>
<name>A0A5Q2N5J0_9FIRM</name>
<evidence type="ECO:0000256" key="5">
    <source>
        <dbReference type="ARBA" id="ARBA00022679"/>
    </source>
</evidence>
<dbReference type="HAMAP" id="MF_01007">
    <property type="entry name" value="16SrRNA_methyltr_H"/>
    <property type="match status" value="1"/>
</dbReference>
<dbReference type="InterPro" id="IPR002903">
    <property type="entry name" value="RsmH"/>
</dbReference>
<dbReference type="Pfam" id="PF01795">
    <property type="entry name" value="Methyltransf_5"/>
    <property type="match status" value="1"/>
</dbReference>
<sequence length="312" mass="34901">MTFQHVPVLLQEALDFLHLQEEGIYVDGTVGGAGHSKAILQALQGRGRLIGLDQDEEALEAARARLSEFASQVRLISSNFRHLRKVIEELGLQGSINGILLDIGVSSYQLDVAERGFSYRFDGPLDMRMNREAALTAAMILNDYEEEELTRVFWKYGEERWSKRIAKKIVDRRKDKPFETTDELVEIVRQAIPAAARQEGGHPAKRVFQALRIEVNDELGALQEGLQGALDVLAPGGRLVVITFHSLEDRMVKQFFAEQAQRCTCPPGLPICACDRKALLKVLTKKPVEASEEELAQNKRAQSAKLRAAQKL</sequence>
<evidence type="ECO:0000256" key="2">
    <source>
        <dbReference type="ARBA" id="ARBA00022490"/>
    </source>
</evidence>
<comment type="function">
    <text evidence="7">Specifically methylates the N4 position of cytidine in position 1402 (C1402) of 16S rRNA.</text>
</comment>
<evidence type="ECO:0000313" key="9">
    <source>
        <dbReference type="EMBL" id="QGG47845.1"/>
    </source>
</evidence>
<feature type="region of interest" description="Disordered" evidence="8">
    <location>
        <begin position="291"/>
        <end position="312"/>
    </location>
</feature>